<dbReference type="AlphaFoldDB" id="A0AAU6SPN8"/>
<dbReference type="EMBL" id="CP095338">
    <property type="protein sequence ID" value="XAG21923.1"/>
    <property type="molecule type" value="Genomic_DNA"/>
</dbReference>
<name>A0AAU6SPN8_UNCXX</name>
<sequence length="52" mass="5659">MIDSKANNATSPLARFVRNTSAGDKNKVYKRVIVAATESQNKTIQKAHTVQG</sequence>
<organism evidence="1">
    <name type="scientific">bacterium 19PA01SH03</name>
    <dbReference type="NCBI Taxonomy" id="2920705"/>
    <lineage>
        <taxon>Bacteria</taxon>
    </lineage>
</organism>
<accession>A0AAU6SPN8</accession>
<proteinExistence type="predicted"/>
<protein>
    <submittedName>
        <fullName evidence="1">Uncharacterized protein</fullName>
    </submittedName>
</protein>
<reference evidence="1" key="1">
    <citation type="submission" date="2022-03" db="EMBL/GenBank/DDBJ databases">
        <title>Sea Food Isolates.</title>
        <authorList>
            <person name="Li c."/>
        </authorList>
    </citation>
    <scope>NUCLEOTIDE SEQUENCE</scope>
    <source>
        <strain evidence="1">19PA01SH03</strain>
    </source>
</reference>
<gene>
    <name evidence="1" type="ORF">MRN70_03625</name>
</gene>
<evidence type="ECO:0000313" key="1">
    <source>
        <dbReference type="EMBL" id="XAG21923.1"/>
    </source>
</evidence>